<dbReference type="AlphaFoldDB" id="A0A135I8N4"/>
<comment type="caution">
    <text evidence="1">The sequence shown here is derived from an EMBL/GenBank/DDBJ whole genome shotgun (WGS) entry which is preliminary data.</text>
</comment>
<gene>
    <name evidence="1" type="ORF">ATN88_03620</name>
</gene>
<name>A0A135I8N4_9GAMM</name>
<dbReference type="RefSeq" id="WP_067417393.1">
    <property type="nucleotide sequence ID" value="NZ_LNTY01000034.1"/>
</dbReference>
<evidence type="ECO:0008006" key="3">
    <source>
        <dbReference type="Google" id="ProtNLM"/>
    </source>
</evidence>
<evidence type="ECO:0000313" key="2">
    <source>
        <dbReference type="Proteomes" id="UP000070529"/>
    </source>
</evidence>
<keyword evidence="2" id="KW-1185">Reference proteome</keyword>
<reference evidence="1 2" key="1">
    <citation type="submission" date="2015-11" db="EMBL/GenBank/DDBJ databases">
        <title>Genomic Taxonomy of the Vibrionaceae.</title>
        <authorList>
            <person name="Gomez-Gil B."/>
            <person name="Enciso-Ibarra J."/>
        </authorList>
    </citation>
    <scope>NUCLEOTIDE SEQUENCE [LARGE SCALE GENOMIC DNA]</scope>
    <source>
        <strain evidence="1 2">CAIM 912</strain>
    </source>
</reference>
<dbReference type="Proteomes" id="UP000070529">
    <property type="component" value="Unassembled WGS sequence"/>
</dbReference>
<sequence>MEIHNLEHLDNAIVYGIVNERLRLECASLDEFLLQFGLDHQTFQHKLDEMGCYYDPLVNQLRQK</sequence>
<dbReference type="OrthoDB" id="6197979at2"/>
<protein>
    <recommendedName>
        <fullName evidence="3">DUF4250 domain-containing protein</fullName>
    </recommendedName>
</protein>
<dbReference type="Pfam" id="PF14056">
    <property type="entry name" value="DUF4250"/>
    <property type="match status" value="1"/>
</dbReference>
<organism evidence="1 2">
    <name type="scientific">Enterovibrio coralii</name>
    <dbReference type="NCBI Taxonomy" id="294935"/>
    <lineage>
        <taxon>Bacteria</taxon>
        <taxon>Pseudomonadati</taxon>
        <taxon>Pseudomonadota</taxon>
        <taxon>Gammaproteobacteria</taxon>
        <taxon>Vibrionales</taxon>
        <taxon>Vibrionaceae</taxon>
        <taxon>Enterovibrio</taxon>
    </lineage>
</organism>
<dbReference type="InterPro" id="IPR025346">
    <property type="entry name" value="DUF4250"/>
</dbReference>
<accession>A0A135I8N4</accession>
<dbReference type="EMBL" id="LNTY01000034">
    <property type="protein sequence ID" value="KXF81744.1"/>
    <property type="molecule type" value="Genomic_DNA"/>
</dbReference>
<evidence type="ECO:0000313" key="1">
    <source>
        <dbReference type="EMBL" id="KXF81744.1"/>
    </source>
</evidence>
<proteinExistence type="predicted"/>